<feature type="domain" description="Cyclin-D1-binding protein 1-like N-terminal" evidence="2">
    <location>
        <begin position="46"/>
        <end position="201"/>
    </location>
</feature>
<organism evidence="3 4">
    <name type="scientific">Peltaster fructicola</name>
    <dbReference type="NCBI Taxonomy" id="286661"/>
    <lineage>
        <taxon>Eukaryota</taxon>
        <taxon>Fungi</taxon>
        <taxon>Dikarya</taxon>
        <taxon>Ascomycota</taxon>
        <taxon>Pezizomycotina</taxon>
        <taxon>Dothideomycetes</taxon>
        <taxon>Dothideomycetes incertae sedis</taxon>
        <taxon>Peltaster</taxon>
    </lineage>
</organism>
<evidence type="ECO:0000259" key="2">
    <source>
        <dbReference type="Pfam" id="PF13324"/>
    </source>
</evidence>
<evidence type="ECO:0000256" key="1">
    <source>
        <dbReference type="SAM" id="MobiDB-lite"/>
    </source>
</evidence>
<keyword evidence="4" id="KW-1185">Reference proteome</keyword>
<dbReference type="Pfam" id="PF13324">
    <property type="entry name" value="GCIP_N"/>
    <property type="match status" value="1"/>
</dbReference>
<reference evidence="3 4" key="1">
    <citation type="journal article" date="2016" name="Sci. Rep.">
        <title>Peltaster fructicola genome reveals evolution from an invasive phytopathogen to an ectophytic parasite.</title>
        <authorList>
            <person name="Xu C."/>
            <person name="Chen H."/>
            <person name="Gleason M.L."/>
            <person name="Xu J.R."/>
            <person name="Liu H."/>
            <person name="Zhang R."/>
            <person name="Sun G."/>
        </authorList>
    </citation>
    <scope>NUCLEOTIDE SEQUENCE [LARGE SCALE GENOMIC DNA]</scope>
    <source>
        <strain evidence="3 4">LNHT1506</strain>
    </source>
</reference>
<feature type="compositionally biased region" description="Acidic residues" evidence="1">
    <location>
        <begin position="203"/>
        <end position="221"/>
    </location>
</feature>
<dbReference type="AlphaFoldDB" id="A0A6H0XLX6"/>
<dbReference type="PANTHER" id="PTHR15492">
    <property type="entry name" value="CYCLIN D1-BINDING PROTEIN 1"/>
    <property type="match status" value="1"/>
</dbReference>
<dbReference type="InterPro" id="IPR026907">
    <property type="entry name" value="GCIP-like"/>
</dbReference>
<dbReference type="Gene3D" id="1.20.1410.10">
    <property type="entry name" value="I/LWEQ domain"/>
    <property type="match status" value="1"/>
</dbReference>
<feature type="region of interest" description="Disordered" evidence="1">
    <location>
        <begin position="200"/>
        <end position="221"/>
    </location>
</feature>
<evidence type="ECO:0000313" key="4">
    <source>
        <dbReference type="Proteomes" id="UP000503462"/>
    </source>
</evidence>
<dbReference type="EMBL" id="CP051139">
    <property type="protein sequence ID" value="QIW95705.1"/>
    <property type="molecule type" value="Genomic_DNA"/>
</dbReference>
<dbReference type="OrthoDB" id="4088536at2759"/>
<protein>
    <recommendedName>
        <fullName evidence="2">Cyclin-D1-binding protein 1-like N-terminal domain-containing protein</fullName>
    </recommendedName>
</protein>
<proteinExistence type="predicted"/>
<gene>
    <name evidence="3" type="ORF">AMS68_001223</name>
</gene>
<dbReference type="Gene3D" id="1.20.1420.10">
    <property type="entry name" value="Talin, central domain"/>
    <property type="match status" value="1"/>
</dbReference>
<dbReference type="GO" id="GO:0005634">
    <property type="term" value="C:nucleus"/>
    <property type="evidence" value="ECO:0007669"/>
    <property type="project" value="TreeGrafter"/>
</dbReference>
<evidence type="ECO:0000313" key="3">
    <source>
        <dbReference type="EMBL" id="QIW95705.1"/>
    </source>
</evidence>
<dbReference type="InterPro" id="IPR049317">
    <property type="entry name" value="GCIP-like_N"/>
</dbReference>
<sequence length="367" mass="40474">MPPQPSLEQTLATTDTLLSQYLEVLGPNKAEDVTLSDPPAALPLLSDCARLLKAQVTKLSLLAINKPFTPSAISSVLRDTTTSCLPAMMSAVQICETQRDMFGGFFVDEIRGRVRRVVREMLGLVQEVTSIANEAAQKNAQGRRSDNGGRDSLSSTGIVWSGCDDLITLTTTGVAGLAVHKAEAYRDMISDAIAELQEWREGEDTENEGIEDNLLDSDDEGVDGDRDSLNDLFNAANSLPADRVQLRKLVEEAESKLKKVVLLYTALIKRRIKQFPAQPTASDADVVRRLNSVTSSFKQISNMVDDMASSFYDLDEELAEKKLHDLLGQAMSCADIMEHNVKDKEDEFTNWLTRWKEAISSSPEDED</sequence>
<accession>A0A6H0XLX6</accession>
<dbReference type="PANTHER" id="PTHR15492:SF1">
    <property type="entry name" value="CYCLIN-D1-BINDING PROTEIN 1"/>
    <property type="match status" value="1"/>
</dbReference>
<name>A0A6H0XLX6_9PEZI</name>
<dbReference type="Proteomes" id="UP000503462">
    <property type="component" value="Chromosome 1"/>
</dbReference>